<evidence type="ECO:0000256" key="5">
    <source>
        <dbReference type="ARBA" id="ARBA00022989"/>
    </source>
</evidence>
<evidence type="ECO:0000256" key="3">
    <source>
        <dbReference type="ARBA" id="ARBA00022475"/>
    </source>
</evidence>
<feature type="transmembrane region" description="Helical" evidence="7">
    <location>
        <begin position="28"/>
        <end position="49"/>
    </location>
</feature>
<feature type="transmembrane region" description="Helical" evidence="7">
    <location>
        <begin position="156"/>
        <end position="176"/>
    </location>
</feature>
<keyword evidence="3 7" id="KW-1003">Cell membrane</keyword>
<keyword evidence="10" id="KW-1185">Reference proteome</keyword>
<dbReference type="Pfam" id="PF09335">
    <property type="entry name" value="VTT_dom"/>
    <property type="match status" value="1"/>
</dbReference>
<gene>
    <name evidence="9" type="ORF">ACFP1M_09955</name>
</gene>
<comment type="similarity">
    <text evidence="2 7">Belongs to the DedA family.</text>
</comment>
<feature type="transmembrane region" description="Helical" evidence="7">
    <location>
        <begin position="126"/>
        <end position="144"/>
    </location>
</feature>
<feature type="domain" description="VTT" evidence="8">
    <location>
        <begin position="49"/>
        <end position="174"/>
    </location>
</feature>
<evidence type="ECO:0000256" key="1">
    <source>
        <dbReference type="ARBA" id="ARBA00004651"/>
    </source>
</evidence>
<feature type="transmembrane region" description="Helical" evidence="7">
    <location>
        <begin position="182"/>
        <end position="200"/>
    </location>
</feature>
<evidence type="ECO:0000256" key="6">
    <source>
        <dbReference type="ARBA" id="ARBA00023136"/>
    </source>
</evidence>
<organism evidence="9 10">
    <name type="scientific">Levilactobacillus angrenensis</name>
    <dbReference type="NCBI Taxonomy" id="2486020"/>
    <lineage>
        <taxon>Bacteria</taxon>
        <taxon>Bacillati</taxon>
        <taxon>Bacillota</taxon>
        <taxon>Bacilli</taxon>
        <taxon>Lactobacillales</taxon>
        <taxon>Lactobacillaceae</taxon>
        <taxon>Levilactobacillus</taxon>
    </lineage>
</organism>
<keyword evidence="5 7" id="KW-1133">Transmembrane helix</keyword>
<comment type="subcellular location">
    <subcellularLocation>
        <location evidence="1 7">Cell membrane</location>
        <topology evidence="1 7">Multi-pass membrane protein</topology>
    </subcellularLocation>
</comment>
<sequence>MSSITMIWDVIWHPLTVLVPLTNQLGTGIYPVLFFLIFLESGMLIFSFIPGQSLLFMVGSIAANPHSELNIWWLVLMFTLAATAGSAVKYFTTRKWGDLQDKLIDRLPAEKVAQATAVFTRNQDQTLLIGRFIPFVGLFVPIIAGTTDMNWRQFRLFNLLGSFIWVVSCSAVGYFFGNTPFIQQNFTWLFIGLLAVPFLARQGWQYYRQTRSTTSRN</sequence>
<evidence type="ECO:0000259" key="8">
    <source>
        <dbReference type="Pfam" id="PF09335"/>
    </source>
</evidence>
<evidence type="ECO:0000313" key="9">
    <source>
        <dbReference type="EMBL" id="MFC6290493.1"/>
    </source>
</evidence>
<evidence type="ECO:0000256" key="4">
    <source>
        <dbReference type="ARBA" id="ARBA00022692"/>
    </source>
</evidence>
<evidence type="ECO:0000256" key="7">
    <source>
        <dbReference type="RuleBase" id="RU367016"/>
    </source>
</evidence>
<dbReference type="InterPro" id="IPR032818">
    <property type="entry name" value="DedA-like"/>
</dbReference>
<accession>A0ABW1UBG6</accession>
<dbReference type="Proteomes" id="UP001596258">
    <property type="component" value="Unassembled WGS sequence"/>
</dbReference>
<feature type="transmembrane region" description="Helical" evidence="7">
    <location>
        <begin position="70"/>
        <end position="91"/>
    </location>
</feature>
<comment type="caution">
    <text evidence="9">The sequence shown here is derived from an EMBL/GenBank/DDBJ whole genome shotgun (WGS) entry which is preliminary data.</text>
</comment>
<protein>
    <submittedName>
        <fullName evidence="9">VTT domain-containing protein</fullName>
    </submittedName>
</protein>
<proteinExistence type="inferred from homology"/>
<evidence type="ECO:0000256" key="2">
    <source>
        <dbReference type="ARBA" id="ARBA00010792"/>
    </source>
</evidence>
<dbReference type="PANTHER" id="PTHR30353">
    <property type="entry name" value="INNER MEMBRANE PROTEIN DEDA-RELATED"/>
    <property type="match status" value="1"/>
</dbReference>
<dbReference type="InterPro" id="IPR032816">
    <property type="entry name" value="VTT_dom"/>
</dbReference>
<evidence type="ECO:0000313" key="10">
    <source>
        <dbReference type="Proteomes" id="UP001596258"/>
    </source>
</evidence>
<name>A0ABW1UBG6_9LACO</name>
<dbReference type="RefSeq" id="WP_125576102.1">
    <property type="nucleotide sequence ID" value="NZ_JBHSSO010000068.1"/>
</dbReference>
<dbReference type="EMBL" id="JBHSSO010000068">
    <property type="protein sequence ID" value="MFC6290493.1"/>
    <property type="molecule type" value="Genomic_DNA"/>
</dbReference>
<keyword evidence="4 7" id="KW-0812">Transmembrane</keyword>
<dbReference type="PANTHER" id="PTHR30353:SF0">
    <property type="entry name" value="TRANSMEMBRANE PROTEIN"/>
    <property type="match status" value="1"/>
</dbReference>
<keyword evidence="6 7" id="KW-0472">Membrane</keyword>
<reference evidence="10" key="1">
    <citation type="journal article" date="2019" name="Int. J. Syst. Evol. Microbiol.">
        <title>The Global Catalogue of Microorganisms (GCM) 10K type strain sequencing project: providing services to taxonomists for standard genome sequencing and annotation.</title>
        <authorList>
            <consortium name="The Broad Institute Genomics Platform"/>
            <consortium name="The Broad Institute Genome Sequencing Center for Infectious Disease"/>
            <person name="Wu L."/>
            <person name="Ma J."/>
        </authorList>
    </citation>
    <scope>NUCLEOTIDE SEQUENCE [LARGE SCALE GENOMIC DNA]</scope>
    <source>
        <strain evidence="10">CCM 8893</strain>
    </source>
</reference>